<dbReference type="PANTHER" id="PTHR45801">
    <property type="entry name" value="OS07G0101800 PROTEIN"/>
    <property type="match status" value="1"/>
</dbReference>
<keyword evidence="7" id="KW-0539">Nucleus</keyword>
<evidence type="ECO:0000256" key="7">
    <source>
        <dbReference type="ARBA" id="ARBA00023242"/>
    </source>
</evidence>
<dbReference type="InterPro" id="IPR052426">
    <property type="entry name" value="Plant_dev_regulator"/>
</dbReference>
<keyword evidence="6" id="KW-0804">Transcription</keyword>
<feature type="domain" description="C2H2-type" evidence="9">
    <location>
        <begin position="63"/>
        <end position="90"/>
    </location>
</feature>
<evidence type="ECO:0000259" key="9">
    <source>
        <dbReference type="PROSITE" id="PS50157"/>
    </source>
</evidence>
<dbReference type="SMART" id="SM00355">
    <property type="entry name" value="ZnF_C2H2"/>
    <property type="match status" value="1"/>
</dbReference>
<evidence type="ECO:0000313" key="10">
    <source>
        <dbReference type="EMBL" id="KAK1395314.1"/>
    </source>
</evidence>
<evidence type="ECO:0000256" key="5">
    <source>
        <dbReference type="ARBA" id="ARBA00023015"/>
    </source>
</evidence>
<dbReference type="GO" id="GO:0008270">
    <property type="term" value="F:zinc ion binding"/>
    <property type="evidence" value="ECO:0007669"/>
    <property type="project" value="UniProtKB-KW"/>
</dbReference>
<evidence type="ECO:0000256" key="1">
    <source>
        <dbReference type="ARBA" id="ARBA00004123"/>
    </source>
</evidence>
<accession>A0AAD8N3J1</accession>
<dbReference type="Pfam" id="PF13912">
    <property type="entry name" value="zf-C2H2_6"/>
    <property type="match status" value="1"/>
</dbReference>
<gene>
    <name evidence="10" type="ORF">POM88_014370</name>
</gene>
<name>A0AAD8N3J1_9APIA</name>
<dbReference type="AlphaFoldDB" id="A0AAD8N3J1"/>
<proteinExistence type="predicted"/>
<dbReference type="InterPro" id="IPR013087">
    <property type="entry name" value="Znf_C2H2_type"/>
</dbReference>
<keyword evidence="4" id="KW-0862">Zinc</keyword>
<keyword evidence="11" id="KW-1185">Reference proteome</keyword>
<dbReference type="GO" id="GO:0005634">
    <property type="term" value="C:nucleus"/>
    <property type="evidence" value="ECO:0007669"/>
    <property type="project" value="UniProtKB-SubCell"/>
</dbReference>
<protein>
    <submittedName>
        <fullName evidence="10">Plastid transcriptionally active 16</fullName>
    </submittedName>
</protein>
<dbReference type="SUPFAM" id="SSF57667">
    <property type="entry name" value="beta-beta-alpha zinc fingers"/>
    <property type="match status" value="1"/>
</dbReference>
<keyword evidence="2" id="KW-0479">Metal-binding</keyword>
<reference evidence="10" key="1">
    <citation type="submission" date="2023-02" db="EMBL/GenBank/DDBJ databases">
        <title>Genome of toxic invasive species Heracleum sosnowskyi carries increased number of genes despite the absence of recent whole-genome duplications.</title>
        <authorList>
            <person name="Schelkunov M."/>
            <person name="Shtratnikova V."/>
            <person name="Makarenko M."/>
            <person name="Klepikova A."/>
            <person name="Omelchenko D."/>
            <person name="Novikova G."/>
            <person name="Obukhova E."/>
            <person name="Bogdanov V."/>
            <person name="Penin A."/>
            <person name="Logacheva M."/>
        </authorList>
    </citation>
    <scope>NUCLEOTIDE SEQUENCE</scope>
    <source>
        <strain evidence="10">Hsosn_3</strain>
        <tissue evidence="10">Leaf</tissue>
    </source>
</reference>
<evidence type="ECO:0000256" key="4">
    <source>
        <dbReference type="ARBA" id="ARBA00022833"/>
    </source>
</evidence>
<keyword evidence="5" id="KW-0805">Transcription regulation</keyword>
<keyword evidence="3 8" id="KW-0863">Zinc-finger</keyword>
<dbReference type="InterPro" id="IPR036236">
    <property type="entry name" value="Znf_C2H2_sf"/>
</dbReference>
<dbReference type="Gene3D" id="3.30.160.60">
    <property type="entry name" value="Classic Zinc Finger"/>
    <property type="match status" value="1"/>
</dbReference>
<reference evidence="10" key="2">
    <citation type="submission" date="2023-05" db="EMBL/GenBank/DDBJ databases">
        <authorList>
            <person name="Schelkunov M.I."/>
        </authorList>
    </citation>
    <scope>NUCLEOTIDE SEQUENCE</scope>
    <source>
        <strain evidence="10">Hsosn_3</strain>
        <tissue evidence="10">Leaf</tissue>
    </source>
</reference>
<evidence type="ECO:0000256" key="8">
    <source>
        <dbReference type="PROSITE-ProRule" id="PRU00042"/>
    </source>
</evidence>
<dbReference type="PROSITE" id="PS00028">
    <property type="entry name" value="ZINC_FINGER_C2H2_1"/>
    <property type="match status" value="1"/>
</dbReference>
<sequence length="192" mass="21339">MEKNTSFEGSNLKNYSIQRGSILSMEDYNNKKVLTKDSWGNTSGTCESSVVGEDLFLLPPRSYTCTFCNMEFRSAQALGGHMNIHRRDRARLRQSPSPPRNGSPHLLYLSSLSSASESRKWCVPNHPNSCDNLANINTTKTLFGVGNFDGFLAGKESNVVKKTEVVRLNLETGVLSDSKHDLDLELRLGYSS</sequence>
<dbReference type="PANTHER" id="PTHR45801:SF110">
    <property type="entry name" value="TRANSCRIPTIONAL REGULATOR SUPERMAN"/>
    <property type="match status" value="1"/>
</dbReference>
<organism evidence="10 11">
    <name type="scientific">Heracleum sosnowskyi</name>
    <dbReference type="NCBI Taxonomy" id="360622"/>
    <lineage>
        <taxon>Eukaryota</taxon>
        <taxon>Viridiplantae</taxon>
        <taxon>Streptophyta</taxon>
        <taxon>Embryophyta</taxon>
        <taxon>Tracheophyta</taxon>
        <taxon>Spermatophyta</taxon>
        <taxon>Magnoliopsida</taxon>
        <taxon>eudicotyledons</taxon>
        <taxon>Gunneridae</taxon>
        <taxon>Pentapetalae</taxon>
        <taxon>asterids</taxon>
        <taxon>campanulids</taxon>
        <taxon>Apiales</taxon>
        <taxon>Apiaceae</taxon>
        <taxon>Apioideae</taxon>
        <taxon>apioid superclade</taxon>
        <taxon>Tordylieae</taxon>
        <taxon>Tordyliinae</taxon>
        <taxon>Heracleum</taxon>
    </lineage>
</organism>
<dbReference type="PROSITE" id="PS50157">
    <property type="entry name" value="ZINC_FINGER_C2H2_2"/>
    <property type="match status" value="1"/>
</dbReference>
<evidence type="ECO:0000256" key="6">
    <source>
        <dbReference type="ARBA" id="ARBA00023163"/>
    </source>
</evidence>
<evidence type="ECO:0000256" key="2">
    <source>
        <dbReference type="ARBA" id="ARBA00022723"/>
    </source>
</evidence>
<dbReference type="EMBL" id="JAUIZM010000003">
    <property type="protein sequence ID" value="KAK1395314.1"/>
    <property type="molecule type" value="Genomic_DNA"/>
</dbReference>
<comment type="subcellular location">
    <subcellularLocation>
        <location evidence="1">Nucleus</location>
    </subcellularLocation>
</comment>
<evidence type="ECO:0000256" key="3">
    <source>
        <dbReference type="ARBA" id="ARBA00022771"/>
    </source>
</evidence>
<comment type="caution">
    <text evidence="10">The sequence shown here is derived from an EMBL/GenBank/DDBJ whole genome shotgun (WGS) entry which is preliminary data.</text>
</comment>
<dbReference type="Proteomes" id="UP001237642">
    <property type="component" value="Unassembled WGS sequence"/>
</dbReference>
<evidence type="ECO:0000313" key="11">
    <source>
        <dbReference type="Proteomes" id="UP001237642"/>
    </source>
</evidence>